<gene>
    <name evidence="1" type="ORF">COLO4_24382</name>
</gene>
<organism evidence="1 2">
    <name type="scientific">Corchorus olitorius</name>
    <dbReference type="NCBI Taxonomy" id="93759"/>
    <lineage>
        <taxon>Eukaryota</taxon>
        <taxon>Viridiplantae</taxon>
        <taxon>Streptophyta</taxon>
        <taxon>Embryophyta</taxon>
        <taxon>Tracheophyta</taxon>
        <taxon>Spermatophyta</taxon>
        <taxon>Magnoliopsida</taxon>
        <taxon>eudicotyledons</taxon>
        <taxon>Gunneridae</taxon>
        <taxon>Pentapetalae</taxon>
        <taxon>rosids</taxon>
        <taxon>malvids</taxon>
        <taxon>Malvales</taxon>
        <taxon>Malvaceae</taxon>
        <taxon>Grewioideae</taxon>
        <taxon>Apeibeae</taxon>
        <taxon>Corchorus</taxon>
    </lineage>
</organism>
<evidence type="ECO:0000313" key="2">
    <source>
        <dbReference type="Proteomes" id="UP000187203"/>
    </source>
</evidence>
<dbReference type="AlphaFoldDB" id="A0A1R3IAI9"/>
<accession>A0A1R3IAI9</accession>
<sequence>MENPIQDIPVDIEVDFNCSDCNDEVGGVQLSNDEINAASTQTEPTAAASASTHAGN</sequence>
<proteinExistence type="predicted"/>
<protein>
    <submittedName>
        <fullName evidence="1">Uncharacterized protein</fullName>
    </submittedName>
</protein>
<name>A0A1R3IAI9_9ROSI</name>
<keyword evidence="2" id="KW-1185">Reference proteome</keyword>
<evidence type="ECO:0000313" key="1">
    <source>
        <dbReference type="EMBL" id="OMO79612.1"/>
    </source>
</evidence>
<dbReference type="Proteomes" id="UP000187203">
    <property type="component" value="Unassembled WGS sequence"/>
</dbReference>
<comment type="caution">
    <text evidence="1">The sequence shown here is derived from an EMBL/GenBank/DDBJ whole genome shotgun (WGS) entry which is preliminary data.</text>
</comment>
<reference evidence="2" key="1">
    <citation type="submission" date="2013-09" db="EMBL/GenBank/DDBJ databases">
        <title>Corchorus olitorius genome sequencing.</title>
        <authorList>
            <person name="Alam M."/>
            <person name="Haque M.S."/>
            <person name="Islam M.S."/>
            <person name="Emdad E.M."/>
            <person name="Islam M.M."/>
            <person name="Ahmed B."/>
            <person name="Halim A."/>
            <person name="Hossen Q.M.M."/>
            <person name="Hossain M.Z."/>
            <person name="Ahmed R."/>
            <person name="Khan M.M."/>
            <person name="Islam R."/>
            <person name="Rashid M.M."/>
            <person name="Khan S.A."/>
            <person name="Rahman M.S."/>
            <person name="Alam M."/>
            <person name="Yahiya A.S."/>
            <person name="Khan M.S."/>
            <person name="Azam M.S."/>
            <person name="Haque T."/>
            <person name="Lashkar M.Z.H."/>
            <person name="Akhand A.I."/>
            <person name="Morshed G."/>
            <person name="Roy S."/>
            <person name="Uddin K.S."/>
            <person name="Rabeya T."/>
            <person name="Hossain A.S."/>
            <person name="Chowdhury A."/>
            <person name="Snigdha A.R."/>
            <person name="Mortoza M.S."/>
            <person name="Matin S.A."/>
            <person name="Hoque S.M.E."/>
            <person name="Islam M.K."/>
            <person name="Roy D.K."/>
            <person name="Haider R."/>
            <person name="Moosa M.M."/>
            <person name="Elias S.M."/>
            <person name="Hasan A.M."/>
            <person name="Jahan S."/>
            <person name="Shafiuddin M."/>
            <person name="Mahmood N."/>
            <person name="Shommy N.S."/>
        </authorList>
    </citation>
    <scope>NUCLEOTIDE SEQUENCE [LARGE SCALE GENOMIC DNA]</scope>
    <source>
        <strain evidence="2">cv. O-4</strain>
    </source>
</reference>
<dbReference type="EMBL" id="AWUE01018523">
    <property type="protein sequence ID" value="OMO79612.1"/>
    <property type="molecule type" value="Genomic_DNA"/>
</dbReference>